<keyword evidence="3" id="KW-1185">Reference proteome</keyword>
<protein>
    <recommendedName>
        <fullName evidence="1">BTB domain-containing protein</fullName>
    </recommendedName>
</protein>
<dbReference type="PANTHER" id="PTHR47843">
    <property type="entry name" value="BTB DOMAIN-CONTAINING PROTEIN-RELATED"/>
    <property type="match status" value="1"/>
</dbReference>
<feature type="domain" description="BTB" evidence="1">
    <location>
        <begin position="39"/>
        <end position="106"/>
    </location>
</feature>
<dbReference type="Pfam" id="PF00651">
    <property type="entry name" value="BTB"/>
    <property type="match status" value="1"/>
</dbReference>
<dbReference type="PROSITE" id="PS50097">
    <property type="entry name" value="BTB"/>
    <property type="match status" value="1"/>
</dbReference>
<reference evidence="2 3" key="1">
    <citation type="submission" date="2017-10" db="EMBL/GenBank/DDBJ databases">
        <title>Comparative genomics in systemic dimorphic fungi from Ajellomycetaceae.</title>
        <authorList>
            <person name="Munoz J.F."/>
            <person name="Mcewen J.G."/>
            <person name="Clay O.K."/>
            <person name="Cuomo C.A."/>
        </authorList>
    </citation>
    <scope>NUCLEOTIDE SEQUENCE [LARGE SCALE GENOMIC DNA]</scope>
    <source>
        <strain evidence="2 3">UAMH5409</strain>
    </source>
</reference>
<dbReference type="SUPFAM" id="SSF54695">
    <property type="entry name" value="POZ domain"/>
    <property type="match status" value="1"/>
</dbReference>
<name>A0A2B7WF02_9EURO</name>
<proteinExistence type="predicted"/>
<organism evidence="2 3">
    <name type="scientific">Helicocarpus griseus UAMH5409</name>
    <dbReference type="NCBI Taxonomy" id="1447875"/>
    <lineage>
        <taxon>Eukaryota</taxon>
        <taxon>Fungi</taxon>
        <taxon>Dikarya</taxon>
        <taxon>Ascomycota</taxon>
        <taxon>Pezizomycotina</taxon>
        <taxon>Eurotiomycetes</taxon>
        <taxon>Eurotiomycetidae</taxon>
        <taxon>Onygenales</taxon>
        <taxon>Ajellomycetaceae</taxon>
        <taxon>Helicocarpus</taxon>
    </lineage>
</organism>
<dbReference type="Proteomes" id="UP000223968">
    <property type="component" value="Unassembled WGS sequence"/>
</dbReference>
<dbReference type="AlphaFoldDB" id="A0A2B7WF02"/>
<evidence type="ECO:0000313" key="2">
    <source>
        <dbReference type="EMBL" id="PGG95184.1"/>
    </source>
</evidence>
<dbReference type="CDD" id="cd18186">
    <property type="entry name" value="BTB_POZ_ZBTB_KLHL-like"/>
    <property type="match status" value="1"/>
</dbReference>
<accession>A0A2B7WF02</accession>
<evidence type="ECO:0000259" key="1">
    <source>
        <dbReference type="PROSITE" id="PS50097"/>
    </source>
</evidence>
<dbReference type="EMBL" id="PDNB01000383">
    <property type="protein sequence ID" value="PGG95184.1"/>
    <property type="molecule type" value="Genomic_DNA"/>
</dbReference>
<sequence>MPTVSNWRILPLPDENAPLAHLEKLAKSLNASYQDGKFTDFVLVCENVKLHVHRVIVCSQPRVLNAACSGAFKEATSSAFEMKEDSLILVKRMVDFLYASDYNANPKTDANNEAAISELQLHVRMFIMGDKYDIEGLRSRASDKFLARLHKALPWEELLGCIPETNNMTPSLMKPLKDMILARIKECLKKGLTNAKTLELYERVALEVPEFVKDLLELYIEAT</sequence>
<evidence type="ECO:0000313" key="3">
    <source>
        <dbReference type="Proteomes" id="UP000223968"/>
    </source>
</evidence>
<dbReference type="InterPro" id="IPR011333">
    <property type="entry name" value="SKP1/BTB/POZ_sf"/>
</dbReference>
<comment type="caution">
    <text evidence="2">The sequence shown here is derived from an EMBL/GenBank/DDBJ whole genome shotgun (WGS) entry which is preliminary data.</text>
</comment>
<dbReference type="PANTHER" id="PTHR47843:SF5">
    <property type="entry name" value="BTB_POZ DOMAIN PROTEIN"/>
    <property type="match status" value="1"/>
</dbReference>
<dbReference type="Gene3D" id="3.30.710.10">
    <property type="entry name" value="Potassium Channel Kv1.1, Chain A"/>
    <property type="match status" value="1"/>
</dbReference>
<gene>
    <name evidence="2" type="ORF">AJ79_10206</name>
</gene>
<dbReference type="InterPro" id="IPR000210">
    <property type="entry name" value="BTB/POZ_dom"/>
</dbReference>
<dbReference type="STRING" id="1447875.A0A2B7WF02"/>
<dbReference type="OrthoDB" id="4186383at2759"/>